<evidence type="ECO:0000256" key="9">
    <source>
        <dbReference type="ARBA" id="ARBA00023284"/>
    </source>
</evidence>
<keyword evidence="8" id="KW-1015">Disulfide bond</keyword>
<dbReference type="Proteomes" id="UP000293342">
    <property type="component" value="Unassembled WGS sequence"/>
</dbReference>
<comment type="subcellular location">
    <subcellularLocation>
        <location evidence="1">Membrane</location>
        <topology evidence="1">Multi-pass membrane protein</topology>
    </subcellularLocation>
</comment>
<keyword evidence="6" id="KW-0560">Oxidoreductase</keyword>
<feature type="domain" description="Vitamin K epoxide reductase" evidence="11">
    <location>
        <begin position="17"/>
        <end position="153"/>
    </location>
</feature>
<dbReference type="PANTHER" id="PTHR34573">
    <property type="entry name" value="VKC DOMAIN-CONTAINING PROTEIN"/>
    <property type="match status" value="1"/>
</dbReference>
<dbReference type="Pfam" id="PF07884">
    <property type="entry name" value="VKOR"/>
    <property type="match status" value="1"/>
</dbReference>
<evidence type="ECO:0000313" key="13">
    <source>
        <dbReference type="Proteomes" id="UP000293342"/>
    </source>
</evidence>
<dbReference type="EMBL" id="SJKD01000005">
    <property type="protein sequence ID" value="TCC47543.1"/>
    <property type="molecule type" value="Genomic_DNA"/>
</dbReference>
<evidence type="ECO:0000256" key="8">
    <source>
        <dbReference type="ARBA" id="ARBA00023157"/>
    </source>
</evidence>
<name>A0A4R0JK92_9ACTN</name>
<dbReference type="GO" id="GO:0016491">
    <property type="term" value="F:oxidoreductase activity"/>
    <property type="evidence" value="ECO:0007669"/>
    <property type="project" value="UniProtKB-KW"/>
</dbReference>
<dbReference type="CDD" id="cd12918">
    <property type="entry name" value="VKOR_arc"/>
    <property type="match status" value="1"/>
</dbReference>
<dbReference type="AlphaFoldDB" id="A0A4R0JK92"/>
<feature type="transmembrane region" description="Helical" evidence="10">
    <location>
        <begin position="20"/>
        <end position="40"/>
    </location>
</feature>
<dbReference type="InterPro" id="IPR012932">
    <property type="entry name" value="VKOR"/>
</dbReference>
<dbReference type="SMART" id="SM00756">
    <property type="entry name" value="VKc"/>
    <property type="match status" value="1"/>
</dbReference>
<gene>
    <name evidence="12" type="ORF">E0H75_22490</name>
</gene>
<dbReference type="GO" id="GO:0016020">
    <property type="term" value="C:membrane"/>
    <property type="evidence" value="ECO:0007669"/>
    <property type="project" value="UniProtKB-SubCell"/>
</dbReference>
<dbReference type="OrthoDB" id="9783799at2"/>
<dbReference type="Gene3D" id="1.20.1440.130">
    <property type="entry name" value="VKOR domain"/>
    <property type="match status" value="1"/>
</dbReference>
<feature type="transmembrane region" description="Helical" evidence="10">
    <location>
        <begin position="128"/>
        <end position="151"/>
    </location>
</feature>
<keyword evidence="3 10" id="KW-0812">Transmembrane</keyword>
<evidence type="ECO:0000256" key="2">
    <source>
        <dbReference type="ARBA" id="ARBA00006214"/>
    </source>
</evidence>
<dbReference type="GO" id="GO:0048038">
    <property type="term" value="F:quinone binding"/>
    <property type="evidence" value="ECO:0007669"/>
    <property type="project" value="UniProtKB-KW"/>
</dbReference>
<keyword evidence="5 10" id="KW-1133">Transmembrane helix</keyword>
<sequence length="160" mass="17071">MSKTAGTEQQSEQVAPLGWLPWTTLGLSIAGVAVAAYLTYEHFTAGSTLACPETGVVNCMKVTSSEYSTVFGIPVALLGLGFFVAMTVLCLPAAWRSSSPWPGRVRLAAVVVGVLFVFYLVWAELFQIDAICLWCTVVHALTLVLFGLVVVREALAPTST</sequence>
<dbReference type="PANTHER" id="PTHR34573:SF1">
    <property type="entry name" value="VITAMIN K EPOXIDE REDUCTASE DOMAIN-CONTAINING PROTEIN"/>
    <property type="match status" value="1"/>
</dbReference>
<evidence type="ECO:0000256" key="6">
    <source>
        <dbReference type="ARBA" id="ARBA00023002"/>
    </source>
</evidence>
<evidence type="ECO:0000256" key="10">
    <source>
        <dbReference type="SAM" id="Phobius"/>
    </source>
</evidence>
<evidence type="ECO:0000313" key="12">
    <source>
        <dbReference type="EMBL" id="TCC47543.1"/>
    </source>
</evidence>
<accession>A0A4R0JK92</accession>
<keyword evidence="4" id="KW-0874">Quinone</keyword>
<evidence type="ECO:0000256" key="4">
    <source>
        <dbReference type="ARBA" id="ARBA00022719"/>
    </source>
</evidence>
<feature type="transmembrane region" description="Helical" evidence="10">
    <location>
        <begin position="105"/>
        <end position="122"/>
    </location>
</feature>
<evidence type="ECO:0000256" key="1">
    <source>
        <dbReference type="ARBA" id="ARBA00004141"/>
    </source>
</evidence>
<evidence type="ECO:0000256" key="5">
    <source>
        <dbReference type="ARBA" id="ARBA00022989"/>
    </source>
</evidence>
<keyword evidence="7 10" id="KW-0472">Membrane</keyword>
<reference evidence="12 13" key="1">
    <citation type="submission" date="2019-02" db="EMBL/GenBank/DDBJ databases">
        <title>Kribbella capetownensis sp. nov. and Kribbella speibonae sp. nov., isolated from soil.</title>
        <authorList>
            <person name="Curtis S.M."/>
            <person name="Norton I."/>
            <person name="Everest G.J."/>
            <person name="Meyers P.R."/>
        </authorList>
    </citation>
    <scope>NUCLEOTIDE SEQUENCE [LARGE SCALE GENOMIC DNA]</scope>
    <source>
        <strain evidence="12 13">YM53</strain>
    </source>
</reference>
<evidence type="ECO:0000256" key="7">
    <source>
        <dbReference type="ARBA" id="ARBA00023136"/>
    </source>
</evidence>
<evidence type="ECO:0000259" key="11">
    <source>
        <dbReference type="SMART" id="SM00756"/>
    </source>
</evidence>
<evidence type="ECO:0000256" key="3">
    <source>
        <dbReference type="ARBA" id="ARBA00022692"/>
    </source>
</evidence>
<protein>
    <submittedName>
        <fullName evidence="12">Vitamin K epoxide reductase family protein</fullName>
    </submittedName>
</protein>
<feature type="transmembrane region" description="Helical" evidence="10">
    <location>
        <begin position="70"/>
        <end position="93"/>
    </location>
</feature>
<organism evidence="12 13">
    <name type="scientific">Kribbella capetownensis</name>
    <dbReference type="NCBI Taxonomy" id="1572659"/>
    <lineage>
        <taxon>Bacteria</taxon>
        <taxon>Bacillati</taxon>
        <taxon>Actinomycetota</taxon>
        <taxon>Actinomycetes</taxon>
        <taxon>Propionibacteriales</taxon>
        <taxon>Kribbellaceae</taxon>
        <taxon>Kribbella</taxon>
    </lineage>
</organism>
<keyword evidence="9" id="KW-0676">Redox-active center</keyword>
<dbReference type="InterPro" id="IPR038354">
    <property type="entry name" value="VKOR_sf"/>
</dbReference>
<dbReference type="RefSeq" id="WP_131515613.1">
    <property type="nucleotide sequence ID" value="NZ_SJKD01000005.1"/>
</dbReference>
<comment type="similarity">
    <text evidence="2">Belongs to the VKOR family.</text>
</comment>
<keyword evidence="13" id="KW-1185">Reference proteome</keyword>
<proteinExistence type="inferred from homology"/>
<comment type="caution">
    <text evidence="12">The sequence shown here is derived from an EMBL/GenBank/DDBJ whole genome shotgun (WGS) entry which is preliminary data.</text>
</comment>